<organism evidence="6 7">
    <name type="scientific">Streptomyces coffeae</name>
    <dbReference type="NCBI Taxonomy" id="621382"/>
    <lineage>
        <taxon>Bacteria</taxon>
        <taxon>Bacillati</taxon>
        <taxon>Actinomycetota</taxon>
        <taxon>Actinomycetes</taxon>
        <taxon>Kitasatosporales</taxon>
        <taxon>Streptomycetaceae</taxon>
        <taxon>Streptomyces</taxon>
    </lineage>
</organism>
<gene>
    <name evidence="6" type="ORF">JK363_36140</name>
</gene>
<dbReference type="Pfam" id="PF00005">
    <property type="entry name" value="ABC_tran"/>
    <property type="match status" value="1"/>
</dbReference>
<keyword evidence="4 6" id="KW-0067">ATP-binding</keyword>
<evidence type="ECO:0000256" key="4">
    <source>
        <dbReference type="ARBA" id="ARBA00022840"/>
    </source>
</evidence>
<evidence type="ECO:0000256" key="1">
    <source>
        <dbReference type="ARBA" id="ARBA00005417"/>
    </source>
</evidence>
<dbReference type="InterPro" id="IPR003439">
    <property type="entry name" value="ABC_transporter-like_ATP-bd"/>
</dbReference>
<dbReference type="GO" id="GO:0005524">
    <property type="term" value="F:ATP binding"/>
    <property type="evidence" value="ECO:0007669"/>
    <property type="project" value="UniProtKB-KW"/>
</dbReference>
<protein>
    <submittedName>
        <fullName evidence="6">ATP-binding cassette domain-containing protein</fullName>
    </submittedName>
</protein>
<dbReference type="InterPro" id="IPR003593">
    <property type="entry name" value="AAA+_ATPase"/>
</dbReference>
<dbReference type="Gene3D" id="3.40.50.300">
    <property type="entry name" value="P-loop containing nucleotide triphosphate hydrolases"/>
    <property type="match status" value="1"/>
</dbReference>
<keyword evidence="7" id="KW-1185">Reference proteome</keyword>
<evidence type="ECO:0000259" key="5">
    <source>
        <dbReference type="PROSITE" id="PS50893"/>
    </source>
</evidence>
<name>A0ABS1NPF7_9ACTN</name>
<dbReference type="PROSITE" id="PS50893">
    <property type="entry name" value="ABC_TRANSPORTER_2"/>
    <property type="match status" value="1"/>
</dbReference>
<comment type="caution">
    <text evidence="6">The sequence shown here is derived from an EMBL/GenBank/DDBJ whole genome shotgun (WGS) entry which is preliminary data.</text>
</comment>
<dbReference type="PANTHER" id="PTHR43335">
    <property type="entry name" value="ABC TRANSPORTER, ATP-BINDING PROTEIN"/>
    <property type="match status" value="1"/>
</dbReference>
<proteinExistence type="inferred from homology"/>
<dbReference type="RefSeq" id="WP_201881991.1">
    <property type="nucleotide sequence ID" value="NZ_JAERRF010000035.1"/>
</dbReference>
<dbReference type="CDD" id="cd03268">
    <property type="entry name" value="ABC_BcrA_bacitracin_resist"/>
    <property type="match status" value="1"/>
</dbReference>
<reference evidence="6 7" key="1">
    <citation type="submission" date="2021-01" db="EMBL/GenBank/DDBJ databases">
        <title>WGS of actinomycetes isolated from Thailand.</title>
        <authorList>
            <person name="Thawai C."/>
        </authorList>
    </citation>
    <scope>NUCLEOTIDE SEQUENCE [LARGE SCALE GENOMIC DNA]</scope>
    <source>
        <strain evidence="6 7">CA1R205</strain>
    </source>
</reference>
<dbReference type="InterPro" id="IPR027417">
    <property type="entry name" value="P-loop_NTPase"/>
</dbReference>
<sequence length="324" mass="34792">MIEVKGLSKRYGDKIAVDDLSFTVRPGLVTGFLGPNGAGKSTTLRMIVGLDQPTSGTATVCGRPYRELARPLCTAGALLEAKAVHSGRTAREHLRGLAASNRLPKRRVDEVLELVGLTDPARRRVGGFSLGMGQRLGIAAALLGDPEVIILDEPVNGLDPEGIQWVREFMRGMADDGRTVLVSSHLMSEMQDTADHLIVIGRGRLAADSSMADFLARSSHNGVVVRTPHTAQLVSVLRSSGATVDALVDRERERGHDAVEEPPLIVKGLDARRIGELAGQNGLWLHELAPQRVSLQEAFMELTADAVEYRVGRRGAAEHNGVAV</sequence>
<dbReference type="EMBL" id="JAERRF010000035">
    <property type="protein sequence ID" value="MBL1101972.1"/>
    <property type="molecule type" value="Genomic_DNA"/>
</dbReference>
<evidence type="ECO:0000256" key="2">
    <source>
        <dbReference type="ARBA" id="ARBA00022448"/>
    </source>
</evidence>
<evidence type="ECO:0000256" key="3">
    <source>
        <dbReference type="ARBA" id="ARBA00022741"/>
    </source>
</evidence>
<feature type="domain" description="ABC transporter" evidence="5">
    <location>
        <begin position="2"/>
        <end position="227"/>
    </location>
</feature>
<keyword evidence="3" id="KW-0547">Nucleotide-binding</keyword>
<evidence type="ECO:0000313" key="7">
    <source>
        <dbReference type="Proteomes" id="UP000634229"/>
    </source>
</evidence>
<evidence type="ECO:0000313" key="6">
    <source>
        <dbReference type="EMBL" id="MBL1101972.1"/>
    </source>
</evidence>
<dbReference type="SUPFAM" id="SSF52540">
    <property type="entry name" value="P-loop containing nucleoside triphosphate hydrolases"/>
    <property type="match status" value="1"/>
</dbReference>
<dbReference type="SMART" id="SM00382">
    <property type="entry name" value="AAA"/>
    <property type="match status" value="1"/>
</dbReference>
<keyword evidence="2" id="KW-0813">Transport</keyword>
<comment type="similarity">
    <text evidence="1">Belongs to the ABC transporter superfamily.</text>
</comment>
<accession>A0ABS1NPF7</accession>
<dbReference type="PANTHER" id="PTHR43335:SF4">
    <property type="entry name" value="ABC TRANSPORTER, ATP-BINDING PROTEIN"/>
    <property type="match status" value="1"/>
</dbReference>
<dbReference type="Proteomes" id="UP000634229">
    <property type="component" value="Unassembled WGS sequence"/>
</dbReference>